<feature type="region of interest" description="Disordered" evidence="1">
    <location>
        <begin position="1"/>
        <end position="21"/>
    </location>
</feature>
<feature type="compositionally biased region" description="Polar residues" evidence="1">
    <location>
        <begin position="208"/>
        <end position="221"/>
    </location>
</feature>
<dbReference type="EMBL" id="QOIP01000004">
    <property type="protein sequence ID" value="RLU24083.1"/>
    <property type="molecule type" value="Genomic_DNA"/>
</dbReference>
<evidence type="ECO:0000313" key="2">
    <source>
        <dbReference type="EMBL" id="RLU24083.1"/>
    </source>
</evidence>
<feature type="region of interest" description="Disordered" evidence="1">
    <location>
        <begin position="39"/>
        <end position="137"/>
    </location>
</feature>
<feature type="region of interest" description="Disordered" evidence="1">
    <location>
        <begin position="203"/>
        <end position="227"/>
    </location>
</feature>
<comment type="caution">
    <text evidence="2">The sequence shown here is derived from an EMBL/GenBank/DDBJ whole genome shotgun (WGS) entry which is preliminary data.</text>
</comment>
<sequence>MGKSSHKSRKRRRSSSRDCLAGLEDKLVRLLDVLHHSEVMAPRSPSPSAPLSDSSSKHENLGIQREATPDTDSPPGNASSSYHSVPSGPSLAVPARQERPITGNSGSTSRGNVSFETPPVTEVITADTLSPATAPVDDDPLTRELFASALHTVEVSPWNELVSDQWRTLAQKGLPPEQRDPLLKKYSPPETLAFLRAPKLNPELKSGLKSNSASETSTTAKIRTKPE</sequence>
<protein>
    <submittedName>
        <fullName evidence="2">Uncharacterized protein</fullName>
    </submittedName>
</protein>
<proteinExistence type="predicted"/>
<dbReference type="AlphaFoldDB" id="A0A3L8DV48"/>
<evidence type="ECO:0000313" key="3">
    <source>
        <dbReference type="Proteomes" id="UP000279307"/>
    </source>
</evidence>
<organism evidence="2 3">
    <name type="scientific">Ooceraea biroi</name>
    <name type="common">Clonal raider ant</name>
    <name type="synonym">Cerapachys biroi</name>
    <dbReference type="NCBI Taxonomy" id="2015173"/>
    <lineage>
        <taxon>Eukaryota</taxon>
        <taxon>Metazoa</taxon>
        <taxon>Ecdysozoa</taxon>
        <taxon>Arthropoda</taxon>
        <taxon>Hexapoda</taxon>
        <taxon>Insecta</taxon>
        <taxon>Pterygota</taxon>
        <taxon>Neoptera</taxon>
        <taxon>Endopterygota</taxon>
        <taxon>Hymenoptera</taxon>
        <taxon>Apocrita</taxon>
        <taxon>Aculeata</taxon>
        <taxon>Formicoidea</taxon>
        <taxon>Formicidae</taxon>
        <taxon>Dorylinae</taxon>
        <taxon>Ooceraea</taxon>
    </lineage>
</organism>
<reference evidence="2 3" key="1">
    <citation type="journal article" date="2018" name="Genome Res.">
        <title>The genomic architecture and molecular evolution of ant odorant receptors.</title>
        <authorList>
            <person name="McKenzie S.K."/>
            <person name="Kronauer D.J.C."/>
        </authorList>
    </citation>
    <scope>NUCLEOTIDE SEQUENCE [LARGE SCALE GENOMIC DNA]</scope>
    <source>
        <strain evidence="2">Clonal line C1</strain>
    </source>
</reference>
<accession>A0A3L8DV48</accession>
<feature type="compositionally biased region" description="Low complexity" evidence="1">
    <location>
        <begin position="79"/>
        <end position="90"/>
    </location>
</feature>
<gene>
    <name evidence="2" type="ORF">DMN91_004292</name>
</gene>
<evidence type="ECO:0000256" key="1">
    <source>
        <dbReference type="SAM" id="MobiDB-lite"/>
    </source>
</evidence>
<name>A0A3L8DV48_OOCBI</name>
<dbReference type="Proteomes" id="UP000279307">
    <property type="component" value="Chromosome 4"/>
</dbReference>
<feature type="compositionally biased region" description="Basic residues" evidence="1">
    <location>
        <begin position="1"/>
        <end position="14"/>
    </location>
</feature>
<feature type="compositionally biased region" description="Polar residues" evidence="1">
    <location>
        <begin position="102"/>
        <end position="115"/>
    </location>
</feature>